<evidence type="ECO:0000256" key="1">
    <source>
        <dbReference type="SAM" id="Coils"/>
    </source>
</evidence>
<dbReference type="SUPFAM" id="SSF49503">
    <property type="entry name" value="Cupredoxins"/>
    <property type="match status" value="1"/>
</dbReference>
<dbReference type="EMBL" id="LBPY01000003">
    <property type="protein sequence ID" value="KKP66722.1"/>
    <property type="molecule type" value="Genomic_DNA"/>
</dbReference>
<keyword evidence="2" id="KW-1133">Transmembrane helix</keyword>
<organism evidence="3 4">
    <name type="scientific">Candidatus Nomurabacteria bacterium GW2011_GWE1_35_16</name>
    <dbReference type="NCBI Taxonomy" id="1618761"/>
    <lineage>
        <taxon>Bacteria</taxon>
        <taxon>Candidatus Nomuraibacteriota</taxon>
    </lineage>
</organism>
<comment type="caution">
    <text evidence="3">The sequence shown here is derived from an EMBL/GenBank/DDBJ whole genome shotgun (WGS) entry which is preliminary data.</text>
</comment>
<keyword evidence="2" id="KW-0812">Transmembrane</keyword>
<dbReference type="Proteomes" id="UP000034952">
    <property type="component" value="Unassembled WGS sequence"/>
</dbReference>
<dbReference type="InterPro" id="IPR008972">
    <property type="entry name" value="Cupredoxin"/>
</dbReference>
<gene>
    <name evidence="3" type="ORF">UR64_C0003G0015</name>
</gene>
<protein>
    <submittedName>
        <fullName evidence="3">Cytochrome c oxidase subunit II</fullName>
    </submittedName>
</protein>
<evidence type="ECO:0000313" key="3">
    <source>
        <dbReference type="EMBL" id="KKP66722.1"/>
    </source>
</evidence>
<sequence>MNKKVIVWAVVVIVIVVFAFWFVGKDNKQSINENITNKIENIENTEKNSETVKEFSMTSFVDMSSGSPKPQYSLKEITVNRGDRVRIKITVTSGMHDFKIDEYSVYADTELNKELIVEFTADKAGEFVYYCTKPGHRQLGHLGTLKVLE</sequence>
<keyword evidence="2" id="KW-0472">Membrane</keyword>
<keyword evidence="1" id="KW-0175">Coiled coil</keyword>
<evidence type="ECO:0000313" key="4">
    <source>
        <dbReference type="Proteomes" id="UP000034952"/>
    </source>
</evidence>
<dbReference type="Gene3D" id="2.60.40.420">
    <property type="entry name" value="Cupredoxins - blue copper proteins"/>
    <property type="match status" value="1"/>
</dbReference>
<feature type="coiled-coil region" evidence="1">
    <location>
        <begin position="25"/>
        <end position="52"/>
    </location>
</feature>
<dbReference type="AlphaFoldDB" id="A0A0G0EHI0"/>
<name>A0A0G0EHI0_9BACT</name>
<proteinExistence type="predicted"/>
<reference evidence="3 4" key="1">
    <citation type="journal article" date="2015" name="Nature">
        <title>rRNA introns, odd ribosomes, and small enigmatic genomes across a large radiation of phyla.</title>
        <authorList>
            <person name="Brown C.T."/>
            <person name="Hug L.A."/>
            <person name="Thomas B.C."/>
            <person name="Sharon I."/>
            <person name="Castelle C.J."/>
            <person name="Singh A."/>
            <person name="Wilkins M.J."/>
            <person name="Williams K.H."/>
            <person name="Banfield J.F."/>
        </authorList>
    </citation>
    <scope>NUCLEOTIDE SEQUENCE [LARGE SCALE GENOMIC DNA]</scope>
</reference>
<accession>A0A0G0EHI0</accession>
<evidence type="ECO:0000256" key="2">
    <source>
        <dbReference type="SAM" id="Phobius"/>
    </source>
</evidence>
<feature type="transmembrane region" description="Helical" evidence="2">
    <location>
        <begin position="6"/>
        <end position="24"/>
    </location>
</feature>